<feature type="region of interest" description="Disordered" evidence="1">
    <location>
        <begin position="254"/>
        <end position="275"/>
    </location>
</feature>
<organism evidence="3 4">
    <name type="scientific">Streptomyces virginiae</name>
    <name type="common">Streptomyces cinnamonensis</name>
    <dbReference type="NCBI Taxonomy" id="1961"/>
    <lineage>
        <taxon>Bacteria</taxon>
        <taxon>Bacillati</taxon>
        <taxon>Actinomycetota</taxon>
        <taxon>Actinomycetes</taxon>
        <taxon>Kitasatosporales</taxon>
        <taxon>Streptomycetaceae</taxon>
        <taxon>Streptomyces</taxon>
    </lineage>
</organism>
<evidence type="ECO:0000313" key="3">
    <source>
        <dbReference type="EMBL" id="KOG57097.1"/>
    </source>
</evidence>
<dbReference type="OrthoDB" id="4191227at2"/>
<dbReference type="PATRIC" id="fig|1961.12.peg.1211"/>
<proteinExistence type="predicted"/>
<feature type="compositionally biased region" description="Acidic residues" evidence="1">
    <location>
        <begin position="261"/>
        <end position="275"/>
    </location>
</feature>
<dbReference type="RefSeq" id="WP_053168561.1">
    <property type="nucleotide sequence ID" value="NZ_LGUV01000023.1"/>
</dbReference>
<evidence type="ECO:0000313" key="4">
    <source>
        <dbReference type="Proteomes" id="UP000037084"/>
    </source>
</evidence>
<accession>A0A0L8N337</accession>
<dbReference type="EMBL" id="LGUV01000023">
    <property type="protein sequence ID" value="KOG57097.1"/>
    <property type="molecule type" value="Genomic_DNA"/>
</dbReference>
<gene>
    <name evidence="3" type="ORF">ADK75_05515</name>
</gene>
<comment type="caution">
    <text evidence="3">The sequence shown here is derived from an EMBL/GenBank/DDBJ whole genome shotgun (WGS) entry which is preliminary data.</text>
</comment>
<sequence>MLQLVLAVSVVVVAVVVHGSLGLRWWWRARLRRGILALVAGLDLEPYHAAALEYEETPAAAAELMLDGYLDIDGEGVALLTEAGRDPGRTPVEAIPAALLEALRRHDPEPVSIGWIDRRDEEYQSRCLAYREERDALLPGIPRMPAWDGRQPWACCSCVGFVLLGFFWLLVAEMLVIAPPHGLREWAAAVVAAVGLAALAFRPAAGRAVRARTECGDVFRDRLRATTHPAIEALDEEQRQHVRTSADDHGRWRGLDRFVPDEDEDEDDDAYEDDEDEWWGWVDAYHYRAADHEDDPDTA</sequence>
<evidence type="ECO:0000256" key="2">
    <source>
        <dbReference type="SAM" id="Phobius"/>
    </source>
</evidence>
<feature type="transmembrane region" description="Helical" evidence="2">
    <location>
        <begin position="153"/>
        <end position="177"/>
    </location>
</feature>
<keyword evidence="2" id="KW-0812">Transmembrane</keyword>
<reference evidence="4" key="1">
    <citation type="submission" date="2015-07" db="EMBL/GenBank/DDBJ databases">
        <authorList>
            <consortium name="Consortium for Microbial Forensics and Genomics (microFORGE)"/>
            <person name="Knight B.M."/>
            <person name="Roberts D.P."/>
            <person name="Lin D."/>
            <person name="Hari K."/>
            <person name="Fletcher J."/>
            <person name="Melcher U."/>
            <person name="Blagden T."/>
            <person name="Winegar R.A."/>
        </authorList>
    </citation>
    <scope>NUCLEOTIDE SEQUENCE [LARGE SCALE GENOMIC DNA]</scope>
    <source>
        <strain evidence="4">NRRL B-1447</strain>
    </source>
</reference>
<name>A0A0L8N337_STRVG</name>
<keyword evidence="2" id="KW-0472">Membrane</keyword>
<feature type="transmembrane region" description="Helical" evidence="2">
    <location>
        <begin position="183"/>
        <end position="201"/>
    </location>
</feature>
<feature type="transmembrane region" description="Helical" evidence="2">
    <location>
        <begin position="6"/>
        <end position="27"/>
    </location>
</feature>
<keyword evidence="2" id="KW-1133">Transmembrane helix</keyword>
<dbReference type="AlphaFoldDB" id="A0A0L8N337"/>
<protein>
    <submittedName>
        <fullName evidence="3">Uncharacterized protein</fullName>
    </submittedName>
</protein>
<dbReference type="Proteomes" id="UP000037084">
    <property type="component" value="Unassembled WGS sequence"/>
</dbReference>
<evidence type="ECO:0000256" key="1">
    <source>
        <dbReference type="SAM" id="MobiDB-lite"/>
    </source>
</evidence>